<dbReference type="PANTHER" id="PTHR10445:SF0">
    <property type="entry name" value="GENERAL TRANSCRIPTION FACTOR IIF SUBUNIT 2"/>
    <property type="match status" value="1"/>
</dbReference>
<organism evidence="13 14">
    <name type="scientific">Geranomyces variabilis</name>
    <dbReference type="NCBI Taxonomy" id="109894"/>
    <lineage>
        <taxon>Eukaryota</taxon>
        <taxon>Fungi</taxon>
        <taxon>Fungi incertae sedis</taxon>
        <taxon>Chytridiomycota</taxon>
        <taxon>Chytridiomycota incertae sedis</taxon>
        <taxon>Chytridiomycetes</taxon>
        <taxon>Spizellomycetales</taxon>
        <taxon>Powellomycetaceae</taxon>
        <taxon>Geranomyces</taxon>
    </lineage>
</organism>
<evidence type="ECO:0000256" key="2">
    <source>
        <dbReference type="ARBA" id="ARBA00009543"/>
    </source>
</evidence>
<dbReference type="GO" id="GO:0005674">
    <property type="term" value="C:transcription factor TFIIF complex"/>
    <property type="evidence" value="ECO:0007669"/>
    <property type="project" value="InterPro"/>
</dbReference>
<reference evidence="13" key="1">
    <citation type="submission" date="2020-05" db="EMBL/GenBank/DDBJ databases">
        <title>Phylogenomic resolution of chytrid fungi.</title>
        <authorList>
            <person name="Stajich J.E."/>
            <person name="Amses K."/>
            <person name="Simmons R."/>
            <person name="Seto K."/>
            <person name="Myers J."/>
            <person name="Bonds A."/>
            <person name="Quandt C.A."/>
            <person name="Barry K."/>
            <person name="Liu P."/>
            <person name="Grigoriev I."/>
            <person name="Longcore J.E."/>
            <person name="James T.Y."/>
        </authorList>
    </citation>
    <scope>NUCLEOTIDE SEQUENCE</scope>
    <source>
        <strain evidence="13">JEL0379</strain>
    </source>
</reference>
<dbReference type="GO" id="GO:0003677">
    <property type="term" value="F:DNA binding"/>
    <property type="evidence" value="ECO:0007669"/>
    <property type="project" value="UniProtKB-KW"/>
</dbReference>
<feature type="region of interest" description="Disordered" evidence="10">
    <location>
        <begin position="276"/>
        <end position="315"/>
    </location>
</feature>
<dbReference type="FunFam" id="1.10.10.10:FF:000035">
    <property type="entry name" value="General transcription factor IIF subunit 2"/>
    <property type="match status" value="1"/>
</dbReference>
<comment type="similarity">
    <text evidence="2">Belongs to the TFIIF beta subunit family.</text>
</comment>
<protein>
    <recommendedName>
        <fullName evidence="3">Transcription initiation factor IIF subunit beta</fullName>
    </recommendedName>
    <alternativeName>
        <fullName evidence="9">TFIIF medium subunit</fullName>
    </alternativeName>
    <alternativeName>
        <fullName evidence="8">TFIIF-beta</fullName>
    </alternativeName>
</protein>
<evidence type="ECO:0000313" key="14">
    <source>
        <dbReference type="Proteomes" id="UP001212152"/>
    </source>
</evidence>
<evidence type="ECO:0000256" key="8">
    <source>
        <dbReference type="ARBA" id="ARBA00081473"/>
    </source>
</evidence>
<feature type="domain" description="TFIIF beta subunit HTH" evidence="11">
    <location>
        <begin position="211"/>
        <end position="274"/>
    </location>
</feature>
<accession>A0AAD5TL89</accession>
<evidence type="ECO:0000256" key="9">
    <source>
        <dbReference type="ARBA" id="ARBA00081863"/>
    </source>
</evidence>
<evidence type="ECO:0000259" key="12">
    <source>
        <dbReference type="Pfam" id="PF17683"/>
    </source>
</evidence>
<keyword evidence="7" id="KW-0539">Nucleus</keyword>
<dbReference type="GO" id="GO:0006367">
    <property type="term" value="P:transcription initiation at RNA polymerase II promoter"/>
    <property type="evidence" value="ECO:0007669"/>
    <property type="project" value="InterPro"/>
</dbReference>
<keyword evidence="6" id="KW-0804">Transcription</keyword>
<sequence>MEDDHEEDLFGSDDDRMDLDELDRKMMKDDLADEDDELRLDEADTELWLVKVPNFLAEKWAEVAADDLELGTLELPVLPAGQRSDRNTARIRLPDQPWAAEMPKEYTLPFRPPQRGFAFTVNTDSDRPQAITGRIHCEGSIAPVVDRAYKKLMAVRTKTHDMKKRSIQKHDPKTDGQTHSHTFIKPINNVVKDARNFGLTKKTPQQDKKERLDKQDLINLIFTAFEKYAHWNFKGLADRTQQPLAWLKEVLNEVAVLNRRGPYVGLYELKPEFKGSIGGGSASAPDPQEGSSSSNAPKEGGEDDDEEAAEDFEIL</sequence>
<dbReference type="Proteomes" id="UP001212152">
    <property type="component" value="Unassembled WGS sequence"/>
</dbReference>
<dbReference type="InterPro" id="IPR003196">
    <property type="entry name" value="TFIIF_beta"/>
</dbReference>
<comment type="subcellular location">
    <subcellularLocation>
        <location evidence="1">Nucleus</location>
    </subcellularLocation>
</comment>
<evidence type="ECO:0000256" key="6">
    <source>
        <dbReference type="ARBA" id="ARBA00023163"/>
    </source>
</evidence>
<dbReference type="Pfam" id="PF17683">
    <property type="entry name" value="TFIIF_beta_N"/>
    <property type="match status" value="1"/>
</dbReference>
<dbReference type="InterPro" id="IPR040504">
    <property type="entry name" value="TFIIF_beta_N"/>
</dbReference>
<dbReference type="SUPFAM" id="SSF46785">
    <property type="entry name" value="Winged helix' DNA-binding domain"/>
    <property type="match status" value="1"/>
</dbReference>
<evidence type="ECO:0000259" key="11">
    <source>
        <dbReference type="Pfam" id="PF02270"/>
    </source>
</evidence>
<dbReference type="EMBL" id="JADGJQ010000019">
    <property type="protein sequence ID" value="KAJ3179848.1"/>
    <property type="molecule type" value="Genomic_DNA"/>
</dbReference>
<dbReference type="Pfam" id="PF02270">
    <property type="entry name" value="TFIIF_beta"/>
    <property type="match status" value="1"/>
</dbReference>
<evidence type="ECO:0000256" key="5">
    <source>
        <dbReference type="ARBA" id="ARBA00023125"/>
    </source>
</evidence>
<feature type="region of interest" description="Disordered" evidence="10">
    <location>
        <begin position="160"/>
        <end position="181"/>
    </location>
</feature>
<dbReference type="PANTHER" id="PTHR10445">
    <property type="entry name" value="GENERAL TRANSCRIPTION FACTOR IIF SUBUNIT 2"/>
    <property type="match status" value="1"/>
</dbReference>
<gene>
    <name evidence="13" type="ORF">HDU87_002416</name>
</gene>
<keyword evidence="4" id="KW-0805">Transcription regulation</keyword>
<feature type="compositionally biased region" description="Acidic residues" evidence="10">
    <location>
        <begin position="301"/>
        <end position="315"/>
    </location>
</feature>
<dbReference type="SUPFAM" id="SSF50916">
    <property type="entry name" value="Rap30/74 interaction domains"/>
    <property type="match status" value="1"/>
</dbReference>
<keyword evidence="14" id="KW-1185">Reference proteome</keyword>
<dbReference type="AlphaFoldDB" id="A0AAD5TL89"/>
<feature type="compositionally biased region" description="Basic and acidic residues" evidence="10">
    <location>
        <begin position="168"/>
        <end position="178"/>
    </location>
</feature>
<evidence type="ECO:0000256" key="3">
    <source>
        <dbReference type="ARBA" id="ARBA00021453"/>
    </source>
</evidence>
<dbReference type="InterPro" id="IPR040450">
    <property type="entry name" value="TFIIF_beta_HTH"/>
</dbReference>
<proteinExistence type="inferred from homology"/>
<evidence type="ECO:0000256" key="1">
    <source>
        <dbReference type="ARBA" id="ARBA00004123"/>
    </source>
</evidence>
<dbReference type="InterPro" id="IPR036390">
    <property type="entry name" value="WH_DNA-bd_sf"/>
</dbReference>
<feature type="domain" description="TFIIF beta subunit N-terminal" evidence="12">
    <location>
        <begin position="45"/>
        <end position="110"/>
    </location>
</feature>
<dbReference type="Gene3D" id="1.10.10.10">
    <property type="entry name" value="Winged helix-like DNA-binding domain superfamily/Winged helix DNA-binding domain"/>
    <property type="match status" value="1"/>
</dbReference>
<comment type="caution">
    <text evidence="13">The sequence shown here is derived from an EMBL/GenBank/DDBJ whole genome shotgun (WGS) entry which is preliminary data.</text>
</comment>
<dbReference type="InterPro" id="IPR036388">
    <property type="entry name" value="WH-like_DNA-bd_sf"/>
</dbReference>
<dbReference type="InterPro" id="IPR011039">
    <property type="entry name" value="TFIIF_interaction"/>
</dbReference>
<evidence type="ECO:0000256" key="7">
    <source>
        <dbReference type="ARBA" id="ARBA00023242"/>
    </source>
</evidence>
<feature type="region of interest" description="Disordered" evidence="10">
    <location>
        <begin position="1"/>
        <end position="21"/>
    </location>
</feature>
<evidence type="ECO:0000256" key="4">
    <source>
        <dbReference type="ARBA" id="ARBA00023015"/>
    </source>
</evidence>
<keyword evidence="5" id="KW-0238">DNA-binding</keyword>
<name>A0AAD5TL89_9FUNG</name>
<evidence type="ECO:0000256" key="10">
    <source>
        <dbReference type="SAM" id="MobiDB-lite"/>
    </source>
</evidence>
<evidence type="ECO:0000313" key="13">
    <source>
        <dbReference type="EMBL" id="KAJ3179848.1"/>
    </source>
</evidence>